<comment type="caution">
    <text evidence="2">The sequence shown here is derived from an EMBL/GenBank/DDBJ whole genome shotgun (WGS) entry which is preliminary data.</text>
</comment>
<dbReference type="AlphaFoldDB" id="A0A0G0XYR9"/>
<dbReference type="EMBL" id="LCBB01000016">
    <property type="protein sequence ID" value="KKS02241.1"/>
    <property type="molecule type" value="Genomic_DNA"/>
</dbReference>
<evidence type="ECO:0000313" key="2">
    <source>
        <dbReference type="EMBL" id="KKS02241.1"/>
    </source>
</evidence>
<organism evidence="2 3">
    <name type="scientific">candidate division WWE3 bacterium GW2011_GWC2_41_23</name>
    <dbReference type="NCBI Taxonomy" id="1619123"/>
    <lineage>
        <taxon>Bacteria</taxon>
        <taxon>Katanobacteria</taxon>
    </lineage>
</organism>
<feature type="transmembrane region" description="Helical" evidence="1">
    <location>
        <begin position="260"/>
        <end position="279"/>
    </location>
</feature>
<feature type="transmembrane region" description="Helical" evidence="1">
    <location>
        <begin position="67"/>
        <end position="88"/>
    </location>
</feature>
<feature type="transmembrane region" description="Helical" evidence="1">
    <location>
        <begin position="291"/>
        <end position="309"/>
    </location>
</feature>
<keyword evidence="1" id="KW-1133">Transmembrane helix</keyword>
<feature type="transmembrane region" description="Helical" evidence="1">
    <location>
        <begin position="95"/>
        <end position="112"/>
    </location>
</feature>
<feature type="transmembrane region" description="Helical" evidence="1">
    <location>
        <begin position="346"/>
        <end position="365"/>
    </location>
</feature>
<feature type="transmembrane region" description="Helical" evidence="1">
    <location>
        <begin position="193"/>
        <end position="212"/>
    </location>
</feature>
<proteinExistence type="predicted"/>
<evidence type="ECO:0000313" key="3">
    <source>
        <dbReference type="Proteomes" id="UP000033947"/>
    </source>
</evidence>
<sequence>MFWLLAYFAIHLIFYSIYFTIPEWDSYGNILTVRENILNASITSNYRPLFNASMTISSLASFIDPYALFPILLIIAQSSLLISIYLISRANKNKALNNLLMASTLAVPVINMEIDVPRPQSVLMILMPIFFYFLYKYIFSKKDILDFLLLLWIPIIGISYHEFFLSLLLVAIILLIKQLVEVWLRGDKKDKTIVLLIIIIAFLSAFLGYNYVFTLRVTLANLTIIFSNFVNNFKWSWWFLSNEYSADQMSVAWNGWRSVLTYYAYYLSPIIFGWLIFLIIKIFKNYKINAFHYYLIISGSIFFVFAEVLPRMNIGVLPERSWLFFDITVLLFTANYVKDKKISSPLRLLFIFLILISLFGSYIVADGKKSLTTSEEMKATEWIKGNTTKESIFISQQANNKLIEFFGGRKMISPNSDFFLSDKLIEQGDVSICESNKISSEIETAKNGLLNFDIVSGDVKSLVDLVVGTRTNIQKFKSSCYPRVIFTHTPMYILFSTNKLDGIYSTRKWWRDVNYYGANLEKFNSLPLVYDYGGVKIWKLK</sequence>
<name>A0A0G0XYR9_UNCKA</name>
<dbReference type="Proteomes" id="UP000033947">
    <property type="component" value="Unassembled WGS sequence"/>
</dbReference>
<protein>
    <recommendedName>
        <fullName evidence="4">Glycosyltransferase RgtA/B/C/D-like domain-containing protein</fullName>
    </recommendedName>
</protein>
<feature type="transmembrane region" description="Helical" evidence="1">
    <location>
        <begin position="118"/>
        <end position="135"/>
    </location>
</feature>
<evidence type="ECO:0000256" key="1">
    <source>
        <dbReference type="SAM" id="Phobius"/>
    </source>
</evidence>
<evidence type="ECO:0008006" key="4">
    <source>
        <dbReference type="Google" id="ProtNLM"/>
    </source>
</evidence>
<reference evidence="2 3" key="1">
    <citation type="journal article" date="2015" name="Nature">
        <title>rRNA introns, odd ribosomes, and small enigmatic genomes across a large radiation of phyla.</title>
        <authorList>
            <person name="Brown C.T."/>
            <person name="Hug L.A."/>
            <person name="Thomas B.C."/>
            <person name="Sharon I."/>
            <person name="Castelle C.J."/>
            <person name="Singh A."/>
            <person name="Wilkins M.J."/>
            <person name="Williams K.H."/>
            <person name="Banfield J.F."/>
        </authorList>
    </citation>
    <scope>NUCLEOTIDE SEQUENCE [LARGE SCALE GENOMIC DNA]</scope>
</reference>
<feature type="transmembrane region" description="Helical" evidence="1">
    <location>
        <begin position="5"/>
        <end position="21"/>
    </location>
</feature>
<feature type="transmembrane region" description="Helical" evidence="1">
    <location>
        <begin position="147"/>
        <end position="173"/>
    </location>
</feature>
<gene>
    <name evidence="2" type="ORF">UU55_C0016G0002</name>
</gene>
<keyword evidence="1" id="KW-0812">Transmembrane</keyword>
<feature type="transmembrane region" description="Helical" evidence="1">
    <location>
        <begin position="219"/>
        <end position="240"/>
    </location>
</feature>
<keyword evidence="1" id="KW-0472">Membrane</keyword>
<accession>A0A0G0XYR9</accession>